<organism evidence="2 3">
    <name type="scientific">Megaselia scalaris</name>
    <name type="common">Humpbacked fly</name>
    <name type="synonym">Phora scalaris</name>
    <dbReference type="NCBI Taxonomy" id="36166"/>
    <lineage>
        <taxon>Eukaryota</taxon>
        <taxon>Metazoa</taxon>
        <taxon>Ecdysozoa</taxon>
        <taxon>Arthropoda</taxon>
        <taxon>Hexapoda</taxon>
        <taxon>Insecta</taxon>
        <taxon>Pterygota</taxon>
        <taxon>Neoptera</taxon>
        <taxon>Endopterygota</taxon>
        <taxon>Diptera</taxon>
        <taxon>Brachycera</taxon>
        <taxon>Muscomorpha</taxon>
        <taxon>Platypezoidea</taxon>
        <taxon>Phoridae</taxon>
        <taxon>Megaseliini</taxon>
        <taxon>Megaselia</taxon>
    </lineage>
</organism>
<protein>
    <submittedName>
        <fullName evidence="2">Uncharacterized protein</fullName>
    </submittedName>
</protein>
<reference evidence="2" key="2">
    <citation type="submission" date="2015-06" db="UniProtKB">
        <authorList>
            <consortium name="EnsemblMetazoa"/>
        </authorList>
    </citation>
    <scope>IDENTIFICATION</scope>
</reference>
<dbReference type="EMBL" id="CAQQ02062853">
    <property type="status" value="NOT_ANNOTATED_CDS"/>
    <property type="molecule type" value="Genomic_DNA"/>
</dbReference>
<feature type="signal peptide" evidence="1">
    <location>
        <begin position="1"/>
        <end position="21"/>
    </location>
</feature>
<dbReference type="HOGENOM" id="CLU_1898628_0_0_1"/>
<keyword evidence="1" id="KW-0732">Signal</keyword>
<feature type="chain" id="PRO_5004576931" evidence="1">
    <location>
        <begin position="22"/>
        <end position="134"/>
    </location>
</feature>
<proteinExistence type="predicted"/>
<evidence type="ECO:0000256" key="1">
    <source>
        <dbReference type="SAM" id="SignalP"/>
    </source>
</evidence>
<dbReference type="Proteomes" id="UP000015102">
    <property type="component" value="Unassembled WGS sequence"/>
</dbReference>
<reference evidence="3" key="1">
    <citation type="submission" date="2013-02" db="EMBL/GenBank/DDBJ databases">
        <authorList>
            <person name="Hughes D."/>
        </authorList>
    </citation>
    <scope>NUCLEOTIDE SEQUENCE</scope>
    <source>
        <strain>Durham</strain>
        <strain evidence="3">NC isolate 2 -- Noor lab</strain>
    </source>
</reference>
<keyword evidence="3" id="KW-1185">Reference proteome</keyword>
<evidence type="ECO:0000313" key="3">
    <source>
        <dbReference type="Proteomes" id="UP000015102"/>
    </source>
</evidence>
<dbReference type="AlphaFoldDB" id="T1GGL8"/>
<name>T1GGL8_MEGSC</name>
<evidence type="ECO:0000313" key="2">
    <source>
        <dbReference type="EnsemblMetazoa" id="MESCA002541-PA"/>
    </source>
</evidence>
<dbReference type="EnsemblMetazoa" id="MESCA002541-RA">
    <property type="protein sequence ID" value="MESCA002541-PA"/>
    <property type="gene ID" value="MESCA002541"/>
</dbReference>
<accession>T1GGL8</accession>
<sequence>MKFLAITTFIILTLKFENVLGQSKCSIGHEVIHMNDGSFYETSLKDYTHNEPKSTEVLRIKAFHIGTGINIQYSGNQRNLYFANHNSSHIALYKNVADYYSKITYCDTAPHSGFLSEHSAAEIDLIITSKCSIL</sequence>